<dbReference type="SUPFAM" id="SSF53474">
    <property type="entry name" value="alpha/beta-Hydrolases"/>
    <property type="match status" value="1"/>
</dbReference>
<comment type="caution">
    <text evidence="5">The sequence shown here is derived from an EMBL/GenBank/DDBJ whole genome shotgun (WGS) entry which is preliminary data.</text>
</comment>
<dbReference type="PANTHER" id="PTHR10272">
    <property type="entry name" value="PLATELET-ACTIVATING FACTOR ACETYLHYDROLASE"/>
    <property type="match status" value="1"/>
</dbReference>
<organism evidence="5 6">
    <name type="scientific">Actinophytocola xanthii</name>
    <dbReference type="NCBI Taxonomy" id="1912961"/>
    <lineage>
        <taxon>Bacteria</taxon>
        <taxon>Bacillati</taxon>
        <taxon>Actinomycetota</taxon>
        <taxon>Actinomycetes</taxon>
        <taxon>Pseudonocardiales</taxon>
        <taxon>Pseudonocardiaceae</taxon>
    </lineage>
</organism>
<protein>
    <recommendedName>
        <fullName evidence="7">Alpha/beta hydrolase</fullName>
    </recommendedName>
</protein>
<feature type="chain" id="PRO_5039119713" description="Alpha/beta hydrolase" evidence="4">
    <location>
        <begin position="24"/>
        <end position="367"/>
    </location>
</feature>
<dbReference type="RefSeq" id="WP_075123718.1">
    <property type="nucleotide sequence ID" value="NZ_MSIE01000002.1"/>
</dbReference>
<keyword evidence="3" id="KW-0443">Lipid metabolism</keyword>
<dbReference type="GO" id="GO:0003847">
    <property type="term" value="F:1-alkyl-2-acetylglycerophosphocholine esterase activity"/>
    <property type="evidence" value="ECO:0007669"/>
    <property type="project" value="TreeGrafter"/>
</dbReference>
<keyword evidence="6" id="KW-1185">Reference proteome</keyword>
<dbReference type="STRING" id="1912961.BU204_01720"/>
<dbReference type="OrthoDB" id="569821at2"/>
<evidence type="ECO:0000313" key="5">
    <source>
        <dbReference type="EMBL" id="OLF19116.1"/>
    </source>
</evidence>
<evidence type="ECO:0000313" key="6">
    <source>
        <dbReference type="Proteomes" id="UP000185596"/>
    </source>
</evidence>
<name>A0A1Q8CXN4_9PSEU</name>
<dbReference type="InterPro" id="IPR029058">
    <property type="entry name" value="AB_hydrolase_fold"/>
</dbReference>
<accession>A0A1Q8CXN4</accession>
<keyword evidence="2" id="KW-0442">Lipid degradation</keyword>
<evidence type="ECO:0000256" key="3">
    <source>
        <dbReference type="ARBA" id="ARBA00023098"/>
    </source>
</evidence>
<reference evidence="5 6" key="1">
    <citation type="submission" date="2016-12" db="EMBL/GenBank/DDBJ databases">
        <title>The draft genome sequence of Actinophytocola sp. 11-183.</title>
        <authorList>
            <person name="Wang W."/>
            <person name="Yuan L."/>
        </authorList>
    </citation>
    <scope>NUCLEOTIDE SEQUENCE [LARGE SCALE GENOMIC DNA]</scope>
    <source>
        <strain evidence="5 6">11-183</strain>
    </source>
</reference>
<evidence type="ECO:0000256" key="4">
    <source>
        <dbReference type="SAM" id="SignalP"/>
    </source>
</evidence>
<dbReference type="AlphaFoldDB" id="A0A1Q8CXN4"/>
<gene>
    <name evidence="5" type="ORF">BU204_01720</name>
</gene>
<feature type="signal peptide" evidence="4">
    <location>
        <begin position="1"/>
        <end position="23"/>
    </location>
</feature>
<dbReference type="GO" id="GO:0016042">
    <property type="term" value="P:lipid catabolic process"/>
    <property type="evidence" value="ECO:0007669"/>
    <property type="project" value="UniProtKB-KW"/>
</dbReference>
<dbReference type="Gene3D" id="3.40.50.1820">
    <property type="entry name" value="alpha/beta hydrolase"/>
    <property type="match status" value="1"/>
</dbReference>
<evidence type="ECO:0000256" key="1">
    <source>
        <dbReference type="ARBA" id="ARBA00022801"/>
    </source>
</evidence>
<dbReference type="Proteomes" id="UP000185596">
    <property type="component" value="Unassembled WGS sequence"/>
</dbReference>
<evidence type="ECO:0008006" key="7">
    <source>
        <dbReference type="Google" id="ProtNLM"/>
    </source>
</evidence>
<sequence>MRAVRWIAASVAAVASLVGAAPAEDRLVLPAPTGRHAVGWTEAHLVDRDRVDPWVPTGPRELMVSVWYPAAAASGDRAPYASAEESRALLELYGFDHVPPDSMHRVDTHARVDAPPLRGRRPLVVLSPGLVFSRWTLTTLAEELASRGYVVASIDHTYEAAAVTFPDGRVAECVVCVGDWDGEAIAASRVLDISLVLDRLLHGPRYRHLIDPRRIAVLGHSIGGSAAANTMLVDRRVDAGANLDGSFFPALAEDLSRPFLMVGAEEQGAPGARPDWDRTWTHLTGWRRWLHVPEMGHASPSDAAVLAEWLDLPRPSLGGTRIVEIIRTYLTAFLDRHLRHEHRPLLDGPSPQFPEVHFVGPSTVTPG</sequence>
<keyword evidence="4" id="KW-0732">Signal</keyword>
<dbReference type="PANTHER" id="PTHR10272:SF0">
    <property type="entry name" value="PLATELET-ACTIVATING FACTOR ACETYLHYDROLASE"/>
    <property type="match status" value="1"/>
</dbReference>
<dbReference type="Pfam" id="PF03403">
    <property type="entry name" value="PAF-AH_p_II"/>
    <property type="match status" value="1"/>
</dbReference>
<evidence type="ECO:0000256" key="2">
    <source>
        <dbReference type="ARBA" id="ARBA00022963"/>
    </source>
</evidence>
<dbReference type="EMBL" id="MSIE01000002">
    <property type="protein sequence ID" value="OLF19116.1"/>
    <property type="molecule type" value="Genomic_DNA"/>
</dbReference>
<keyword evidence="1" id="KW-0378">Hydrolase</keyword>
<proteinExistence type="predicted"/>